<reference evidence="2 3" key="1">
    <citation type="journal article" date="2023" name="Sci. Data">
        <title>Genome assembly of the Korean intertidal mud-creeper Batillaria attramentaria.</title>
        <authorList>
            <person name="Patra A.K."/>
            <person name="Ho P.T."/>
            <person name="Jun S."/>
            <person name="Lee S.J."/>
            <person name="Kim Y."/>
            <person name="Won Y.J."/>
        </authorList>
    </citation>
    <scope>NUCLEOTIDE SEQUENCE [LARGE SCALE GENOMIC DNA]</scope>
    <source>
        <strain evidence="2">Wonlab-2016</strain>
    </source>
</reference>
<protein>
    <submittedName>
        <fullName evidence="2">Uncharacterized protein</fullName>
    </submittedName>
</protein>
<evidence type="ECO:0000313" key="2">
    <source>
        <dbReference type="EMBL" id="KAK7471697.1"/>
    </source>
</evidence>
<evidence type="ECO:0000256" key="1">
    <source>
        <dbReference type="SAM" id="MobiDB-lite"/>
    </source>
</evidence>
<feature type="compositionally biased region" description="Polar residues" evidence="1">
    <location>
        <begin position="18"/>
        <end position="28"/>
    </location>
</feature>
<feature type="compositionally biased region" description="Acidic residues" evidence="1">
    <location>
        <begin position="37"/>
        <end position="51"/>
    </location>
</feature>
<keyword evidence="3" id="KW-1185">Reference proteome</keyword>
<comment type="caution">
    <text evidence="2">The sequence shown here is derived from an EMBL/GenBank/DDBJ whole genome shotgun (WGS) entry which is preliminary data.</text>
</comment>
<dbReference type="Proteomes" id="UP001519460">
    <property type="component" value="Unassembled WGS sequence"/>
</dbReference>
<dbReference type="AlphaFoldDB" id="A0ABD0JDU1"/>
<feature type="region of interest" description="Disordered" evidence="1">
    <location>
        <begin position="1"/>
        <end position="107"/>
    </location>
</feature>
<feature type="region of interest" description="Disordered" evidence="1">
    <location>
        <begin position="153"/>
        <end position="229"/>
    </location>
</feature>
<dbReference type="EMBL" id="JACVVK020000482">
    <property type="protein sequence ID" value="KAK7471697.1"/>
    <property type="molecule type" value="Genomic_DNA"/>
</dbReference>
<sequence length="229" mass="24343">MPVRKCEVPGEGMESLTDVANSPSNNQLYAEKSALNEQEDKDDDPSDDQNDEAASTAAADAKKGKTTLPPKEIIPKPTLTGPPVGAVLDHPQADVSEQTTPLLPGKLCSQSALSGQQVNKDGLDTGSIDATNAEEEAPLLNKTTCPAMAIAELPVNGTPPTDRRSFPPESENPFKESANTRLWSGGAVPEKEDSSDNSDDDSLHEKDGLQGSYRVFPDEGFEISTLKPK</sequence>
<name>A0ABD0JDU1_9CAEN</name>
<evidence type="ECO:0000313" key="3">
    <source>
        <dbReference type="Proteomes" id="UP001519460"/>
    </source>
</evidence>
<organism evidence="2 3">
    <name type="scientific">Batillaria attramentaria</name>
    <dbReference type="NCBI Taxonomy" id="370345"/>
    <lineage>
        <taxon>Eukaryota</taxon>
        <taxon>Metazoa</taxon>
        <taxon>Spiralia</taxon>
        <taxon>Lophotrochozoa</taxon>
        <taxon>Mollusca</taxon>
        <taxon>Gastropoda</taxon>
        <taxon>Caenogastropoda</taxon>
        <taxon>Sorbeoconcha</taxon>
        <taxon>Cerithioidea</taxon>
        <taxon>Batillariidae</taxon>
        <taxon>Batillaria</taxon>
    </lineage>
</organism>
<accession>A0ABD0JDU1</accession>
<gene>
    <name evidence="2" type="ORF">BaRGS_00035670</name>
</gene>
<proteinExistence type="predicted"/>